<name>A0AC35F3V8_9BILA</name>
<dbReference type="Proteomes" id="UP000887580">
    <property type="component" value="Unplaced"/>
</dbReference>
<reference evidence="2" key="1">
    <citation type="submission" date="2022-11" db="UniProtKB">
        <authorList>
            <consortium name="WormBaseParasite"/>
        </authorList>
    </citation>
    <scope>IDENTIFICATION</scope>
</reference>
<accession>A0AC35F3V8</accession>
<sequence>MARRVQFIKEAADEERFSLDKRIPTPHPRKFGAARRRDSTSSSSSEES</sequence>
<protein>
    <submittedName>
        <fullName evidence="2">Uncharacterized protein</fullName>
    </submittedName>
</protein>
<evidence type="ECO:0000313" key="1">
    <source>
        <dbReference type="Proteomes" id="UP000887580"/>
    </source>
</evidence>
<evidence type="ECO:0000313" key="2">
    <source>
        <dbReference type="WBParaSite" id="PS1159_v2.g13621.t1"/>
    </source>
</evidence>
<organism evidence="1 2">
    <name type="scientific">Panagrolaimus sp. PS1159</name>
    <dbReference type="NCBI Taxonomy" id="55785"/>
    <lineage>
        <taxon>Eukaryota</taxon>
        <taxon>Metazoa</taxon>
        <taxon>Ecdysozoa</taxon>
        <taxon>Nematoda</taxon>
        <taxon>Chromadorea</taxon>
        <taxon>Rhabditida</taxon>
        <taxon>Tylenchina</taxon>
        <taxon>Panagrolaimomorpha</taxon>
        <taxon>Panagrolaimoidea</taxon>
        <taxon>Panagrolaimidae</taxon>
        <taxon>Panagrolaimus</taxon>
    </lineage>
</organism>
<proteinExistence type="predicted"/>
<dbReference type="WBParaSite" id="PS1159_v2.g13621.t1">
    <property type="protein sequence ID" value="PS1159_v2.g13621.t1"/>
    <property type="gene ID" value="PS1159_v2.g13621"/>
</dbReference>